<dbReference type="InterPro" id="IPR004211">
    <property type="entry name" value="Endonuclease_7"/>
</dbReference>
<proteinExistence type="predicted"/>
<comment type="caution">
    <text evidence="1">The sequence shown here is derived from an EMBL/GenBank/DDBJ whole genome shotgun (WGS) entry which is preliminary data.</text>
</comment>
<sequence>MLTGRYLQRNYRITLRQYEDLRQKQAGLCAICGSEGFVMASHHKMKLVVDHCHASGHVRGLLCHNCNRALGLLKDSDEILQRAINYLRTTIATPPLQTR</sequence>
<gene>
    <name evidence="1" type="ORF">N5D41_24560</name>
</gene>
<dbReference type="InterPro" id="IPR038563">
    <property type="entry name" value="Endonuclease_7_sf"/>
</dbReference>
<name>A0AA42IRL1_9GAMM</name>
<accession>A0AA42IRL1</accession>
<reference evidence="1" key="1">
    <citation type="submission" date="2022-09" db="EMBL/GenBank/DDBJ databases">
        <title>Intensive care unit water sources are persistently colonized with multi-drug resistant bacteria and are the site of extensive horizontal gene transfer of antibiotic resistance genes.</title>
        <authorList>
            <person name="Diorio-Toth L."/>
        </authorList>
    </citation>
    <scope>NUCLEOTIDE SEQUENCE</scope>
    <source>
        <strain evidence="1">GD03863</strain>
    </source>
</reference>
<keyword evidence="1" id="KW-0255">Endonuclease</keyword>
<evidence type="ECO:0000313" key="1">
    <source>
        <dbReference type="EMBL" id="MDH0704652.1"/>
    </source>
</evidence>
<organism evidence="1 2">
    <name type="scientific">Ectopseudomonas toyotomiensis</name>
    <dbReference type="NCBI Taxonomy" id="554344"/>
    <lineage>
        <taxon>Bacteria</taxon>
        <taxon>Pseudomonadati</taxon>
        <taxon>Pseudomonadota</taxon>
        <taxon>Gammaproteobacteria</taxon>
        <taxon>Pseudomonadales</taxon>
        <taxon>Pseudomonadaceae</taxon>
        <taxon>Ectopseudomonas</taxon>
    </lineage>
</organism>
<dbReference type="AlphaFoldDB" id="A0AA42IRL1"/>
<keyword evidence="1" id="KW-0378">Hydrolase</keyword>
<dbReference type="SUPFAM" id="SSF54060">
    <property type="entry name" value="His-Me finger endonucleases"/>
    <property type="match status" value="1"/>
</dbReference>
<dbReference type="InterPro" id="IPR044925">
    <property type="entry name" value="His-Me_finger_sf"/>
</dbReference>
<dbReference type="Gene3D" id="3.40.1800.10">
    <property type="entry name" value="His-Me finger endonucleases"/>
    <property type="match status" value="1"/>
</dbReference>
<dbReference type="Proteomes" id="UP001161137">
    <property type="component" value="Unassembled WGS sequence"/>
</dbReference>
<protein>
    <submittedName>
        <fullName evidence="1">Endonuclease VII domain-containing protein</fullName>
    </submittedName>
</protein>
<dbReference type="GO" id="GO:0004519">
    <property type="term" value="F:endonuclease activity"/>
    <property type="evidence" value="ECO:0007669"/>
    <property type="project" value="UniProtKB-KW"/>
</dbReference>
<keyword evidence="1" id="KW-0540">Nuclease</keyword>
<dbReference type="RefSeq" id="WP_230875501.1">
    <property type="nucleotide sequence ID" value="NZ_JACFYY010000020.1"/>
</dbReference>
<dbReference type="Pfam" id="PF02945">
    <property type="entry name" value="Endonuclease_7"/>
    <property type="match status" value="1"/>
</dbReference>
<evidence type="ECO:0000313" key="2">
    <source>
        <dbReference type="Proteomes" id="UP001161137"/>
    </source>
</evidence>
<dbReference type="EMBL" id="JAOCDH010000048">
    <property type="protein sequence ID" value="MDH0704652.1"/>
    <property type="molecule type" value="Genomic_DNA"/>
</dbReference>